<dbReference type="GO" id="GO:0006011">
    <property type="term" value="P:UDP-alpha-D-glucose metabolic process"/>
    <property type="evidence" value="ECO:0007669"/>
    <property type="project" value="InterPro"/>
</dbReference>
<dbReference type="CDD" id="cd02541">
    <property type="entry name" value="UGPase_prokaryotic"/>
    <property type="match status" value="1"/>
</dbReference>
<dbReference type="SUPFAM" id="SSF53448">
    <property type="entry name" value="Nucleotide-diphospho-sugar transferases"/>
    <property type="match status" value="1"/>
</dbReference>
<dbReference type="GO" id="GO:0003983">
    <property type="term" value="F:UTP:glucose-1-phosphate uridylyltransferase activity"/>
    <property type="evidence" value="ECO:0007669"/>
    <property type="project" value="UniProtKB-EC"/>
</dbReference>
<gene>
    <name evidence="7" type="ORF">B1B_06528</name>
</gene>
<evidence type="ECO:0000256" key="2">
    <source>
        <dbReference type="ARBA" id="ARBA00012415"/>
    </source>
</evidence>
<evidence type="ECO:0000259" key="6">
    <source>
        <dbReference type="Pfam" id="PF00483"/>
    </source>
</evidence>
<evidence type="ECO:0000256" key="3">
    <source>
        <dbReference type="ARBA" id="ARBA00022679"/>
    </source>
</evidence>
<dbReference type="AlphaFoldDB" id="T1CFQ8"/>
<dbReference type="EC" id="2.7.7.9" evidence="2"/>
<dbReference type="InterPro" id="IPR005771">
    <property type="entry name" value="GalU_uridylyltTrfase_bac/arc"/>
</dbReference>
<dbReference type="EMBL" id="AUZY01004123">
    <property type="protein sequence ID" value="EQD65019.1"/>
    <property type="molecule type" value="Genomic_DNA"/>
</dbReference>
<accession>T1CFQ8</accession>
<evidence type="ECO:0000256" key="1">
    <source>
        <dbReference type="ARBA" id="ARBA00006890"/>
    </source>
</evidence>
<evidence type="ECO:0000256" key="5">
    <source>
        <dbReference type="ARBA" id="ARBA00048128"/>
    </source>
</evidence>
<dbReference type="InterPro" id="IPR029044">
    <property type="entry name" value="Nucleotide-diphossugar_trans"/>
</dbReference>
<organism evidence="7">
    <name type="scientific">mine drainage metagenome</name>
    <dbReference type="NCBI Taxonomy" id="410659"/>
    <lineage>
        <taxon>unclassified sequences</taxon>
        <taxon>metagenomes</taxon>
        <taxon>ecological metagenomes</taxon>
    </lineage>
</organism>
<dbReference type="PANTHER" id="PTHR43197">
    <property type="entry name" value="UTP--GLUCOSE-1-PHOSPHATE URIDYLYLTRANSFERASE"/>
    <property type="match status" value="1"/>
</dbReference>
<reference evidence="7" key="1">
    <citation type="submission" date="2013-08" db="EMBL/GenBank/DDBJ databases">
        <authorList>
            <person name="Mendez C."/>
            <person name="Richter M."/>
            <person name="Ferrer M."/>
            <person name="Sanchez J."/>
        </authorList>
    </citation>
    <scope>NUCLEOTIDE SEQUENCE</scope>
</reference>
<evidence type="ECO:0000313" key="7">
    <source>
        <dbReference type="EMBL" id="EQD65019.1"/>
    </source>
</evidence>
<dbReference type="InterPro" id="IPR005835">
    <property type="entry name" value="NTP_transferase_dom"/>
</dbReference>
<protein>
    <recommendedName>
        <fullName evidence="2">UTP--glucose-1-phosphate uridylyltransferase</fullName>
        <ecNumber evidence="2">2.7.7.9</ecNumber>
    </recommendedName>
</protein>
<reference evidence="7" key="2">
    <citation type="journal article" date="2014" name="ISME J.">
        <title>Microbial stratification in low pH oxic and suboxic macroscopic growths along an acid mine drainage.</title>
        <authorList>
            <person name="Mendez-Garcia C."/>
            <person name="Mesa V."/>
            <person name="Sprenger R.R."/>
            <person name="Richter M."/>
            <person name="Diez M.S."/>
            <person name="Solano J."/>
            <person name="Bargiela R."/>
            <person name="Golyshina O.V."/>
            <person name="Manteca A."/>
            <person name="Ramos J.L."/>
            <person name="Gallego J.R."/>
            <person name="Llorente I."/>
            <person name="Martins Dos Santos V.A."/>
            <person name="Jensen O.N."/>
            <person name="Pelaez A.I."/>
            <person name="Sanchez J."/>
            <person name="Ferrer M."/>
        </authorList>
    </citation>
    <scope>NUCLEOTIDE SEQUENCE</scope>
</reference>
<sequence length="302" mass="33772">MKTQNMRKPVRTAVFPVAGLGTRFLPATKASPKEMLPVVDKPLIQYAVEEALEAGVETLVFVTSRNKRAIEDHFDRVYELENELLEREKPELLEQIKDILPRSASAIYIRQPAALGLGHAVLCAAPVVGNEPFYVVLADDLIETPTSSENVLLQLYRIHEAHGCSVIALERVSREHISRYGIIQPQEMNERLYGIQSIVEKPDPENAPSELAVIGRYLLMPEILGCLEKTGRGRGGEIQLTDALELLLAHALVLGYAFEGARYDCGDKLGYLEACVEFGLKHPQLHADFKDYLIRRISCLDR</sequence>
<keyword evidence="4 7" id="KW-0548">Nucleotidyltransferase</keyword>
<comment type="caution">
    <text evidence="7">The sequence shown here is derived from an EMBL/GenBank/DDBJ whole genome shotgun (WGS) entry which is preliminary data.</text>
</comment>
<proteinExistence type="inferred from homology"/>
<dbReference type="NCBIfam" id="TIGR01099">
    <property type="entry name" value="galU"/>
    <property type="match status" value="1"/>
</dbReference>
<dbReference type="Gene3D" id="3.90.550.10">
    <property type="entry name" value="Spore Coat Polysaccharide Biosynthesis Protein SpsA, Chain A"/>
    <property type="match status" value="1"/>
</dbReference>
<name>T1CFQ8_9ZZZZ</name>
<comment type="catalytic activity">
    <reaction evidence="5">
        <text>alpha-D-glucose 1-phosphate + UTP + H(+) = UDP-alpha-D-glucose + diphosphate</text>
        <dbReference type="Rhea" id="RHEA:19889"/>
        <dbReference type="ChEBI" id="CHEBI:15378"/>
        <dbReference type="ChEBI" id="CHEBI:33019"/>
        <dbReference type="ChEBI" id="CHEBI:46398"/>
        <dbReference type="ChEBI" id="CHEBI:58601"/>
        <dbReference type="ChEBI" id="CHEBI:58885"/>
        <dbReference type="EC" id="2.7.7.9"/>
    </reaction>
</comment>
<feature type="domain" description="Nucleotidyl transferase" evidence="6">
    <location>
        <begin position="18"/>
        <end position="274"/>
    </location>
</feature>
<evidence type="ECO:0000256" key="4">
    <source>
        <dbReference type="ARBA" id="ARBA00022695"/>
    </source>
</evidence>
<comment type="similarity">
    <text evidence="1">Belongs to the UDPGP type 2 family.</text>
</comment>
<dbReference type="PANTHER" id="PTHR43197:SF1">
    <property type="entry name" value="UTP--GLUCOSE-1-PHOSPHATE URIDYLYLTRANSFERASE"/>
    <property type="match status" value="1"/>
</dbReference>
<dbReference type="Pfam" id="PF00483">
    <property type="entry name" value="NTP_transferase"/>
    <property type="match status" value="1"/>
</dbReference>
<keyword evidence="3 7" id="KW-0808">Transferase</keyword>